<proteinExistence type="predicted"/>
<reference evidence="2" key="1">
    <citation type="submission" date="2022-10" db="EMBL/GenBank/DDBJ databases">
        <title>Genome assembly of Pristionchus species.</title>
        <authorList>
            <person name="Yoshida K."/>
            <person name="Sommer R.J."/>
        </authorList>
    </citation>
    <scope>NUCLEOTIDE SEQUENCE [LARGE SCALE GENOMIC DNA]</scope>
    <source>
        <strain evidence="2">RS5460</strain>
    </source>
</reference>
<dbReference type="EMBL" id="BTRK01000005">
    <property type="protein sequence ID" value="GMR53319.1"/>
    <property type="molecule type" value="Genomic_DNA"/>
</dbReference>
<protein>
    <submittedName>
        <fullName evidence="1">Uncharacterized protein</fullName>
    </submittedName>
</protein>
<name>A0AAN5D0E6_9BILA</name>
<dbReference type="AlphaFoldDB" id="A0AAN5D0E6"/>
<gene>
    <name evidence="1" type="ORF">PMAYCL1PPCAC_23514</name>
</gene>
<organism evidence="1 2">
    <name type="scientific">Pristionchus mayeri</name>
    <dbReference type="NCBI Taxonomy" id="1317129"/>
    <lineage>
        <taxon>Eukaryota</taxon>
        <taxon>Metazoa</taxon>
        <taxon>Ecdysozoa</taxon>
        <taxon>Nematoda</taxon>
        <taxon>Chromadorea</taxon>
        <taxon>Rhabditida</taxon>
        <taxon>Rhabditina</taxon>
        <taxon>Diplogasteromorpha</taxon>
        <taxon>Diplogasteroidea</taxon>
        <taxon>Neodiplogasteridae</taxon>
        <taxon>Pristionchus</taxon>
    </lineage>
</organism>
<keyword evidence="2" id="KW-1185">Reference proteome</keyword>
<evidence type="ECO:0000313" key="1">
    <source>
        <dbReference type="EMBL" id="GMR53319.1"/>
    </source>
</evidence>
<accession>A0AAN5D0E6</accession>
<sequence length="141" mass="15787">MGLENCHYTLLSASISFSFQCSNLNGFFSSVSIVCTFFRQSYSTFFVLSLALTTRVSSFFTAPSRYWRSFWTNSLAIISRSRVGFTSPSTWMTSSSSNALHRWKSASQAETCERKAFPRPCPSEAPFTKPAMSTTFRNAGT</sequence>
<evidence type="ECO:0000313" key="2">
    <source>
        <dbReference type="Proteomes" id="UP001328107"/>
    </source>
</evidence>
<comment type="caution">
    <text evidence="1">The sequence shown here is derived from an EMBL/GenBank/DDBJ whole genome shotgun (WGS) entry which is preliminary data.</text>
</comment>
<dbReference type="Proteomes" id="UP001328107">
    <property type="component" value="Unassembled WGS sequence"/>
</dbReference>